<feature type="transmembrane region" description="Helical" evidence="6">
    <location>
        <begin position="121"/>
        <end position="143"/>
    </location>
</feature>
<dbReference type="EC" id="2.1.1.334" evidence="7"/>
<evidence type="ECO:0000256" key="4">
    <source>
        <dbReference type="ARBA" id="ARBA00022989"/>
    </source>
</evidence>
<evidence type="ECO:0000256" key="6">
    <source>
        <dbReference type="SAM" id="Phobius"/>
    </source>
</evidence>
<feature type="transmembrane region" description="Helical" evidence="6">
    <location>
        <begin position="48"/>
        <end position="69"/>
    </location>
</feature>
<evidence type="ECO:0000313" key="8">
    <source>
        <dbReference type="Proteomes" id="UP001281305"/>
    </source>
</evidence>
<keyword evidence="3 6" id="KW-0812">Transmembrane</keyword>
<keyword evidence="7" id="KW-0808">Transferase</keyword>
<dbReference type="EMBL" id="CP146606">
    <property type="protein sequence ID" value="WYK18126.1"/>
    <property type="molecule type" value="Genomic_DNA"/>
</dbReference>
<protein>
    <submittedName>
        <fullName evidence="7">Isoprenylcysteine carboxylmethyltransferase family protein</fullName>
        <ecNumber evidence="7">2.1.1.100</ecNumber>
        <ecNumber evidence="7">2.1.1.334</ecNumber>
    </submittedName>
</protein>
<dbReference type="PANTHER" id="PTHR31040">
    <property type="entry name" value="NURIM"/>
    <property type="match status" value="1"/>
</dbReference>
<gene>
    <name evidence="7" type="ORF">RZS32_017375</name>
</gene>
<dbReference type="PANTHER" id="PTHR31040:SF1">
    <property type="entry name" value="NURIM"/>
    <property type="match status" value="1"/>
</dbReference>
<dbReference type="RefSeq" id="WP_317054812.1">
    <property type="nucleotide sequence ID" value="NZ_CP146606.1"/>
</dbReference>
<proteinExistence type="inferred from homology"/>
<dbReference type="EC" id="2.1.1.100" evidence="7"/>
<evidence type="ECO:0000313" key="7">
    <source>
        <dbReference type="EMBL" id="WYK18126.1"/>
    </source>
</evidence>
<keyword evidence="4 6" id="KW-1133">Transmembrane helix</keyword>
<comment type="similarity">
    <text evidence="2">Belongs to the nurim family.</text>
</comment>
<dbReference type="InterPro" id="IPR033580">
    <property type="entry name" value="Nurim-like"/>
</dbReference>
<name>A0ABZ2TEM5_9RHOB</name>
<evidence type="ECO:0000256" key="2">
    <source>
        <dbReference type="ARBA" id="ARBA00010631"/>
    </source>
</evidence>
<dbReference type="Gene3D" id="1.20.120.1630">
    <property type="match status" value="1"/>
</dbReference>
<evidence type="ECO:0000256" key="3">
    <source>
        <dbReference type="ARBA" id="ARBA00022692"/>
    </source>
</evidence>
<organism evidence="7 8">
    <name type="scientific">Roseovarius rhodophyticola</name>
    <dbReference type="NCBI Taxonomy" id="3080827"/>
    <lineage>
        <taxon>Bacteria</taxon>
        <taxon>Pseudomonadati</taxon>
        <taxon>Pseudomonadota</taxon>
        <taxon>Alphaproteobacteria</taxon>
        <taxon>Rhodobacterales</taxon>
        <taxon>Roseobacteraceae</taxon>
        <taxon>Roseovarius</taxon>
    </lineage>
</organism>
<evidence type="ECO:0000256" key="5">
    <source>
        <dbReference type="ARBA" id="ARBA00023136"/>
    </source>
</evidence>
<accession>A0ABZ2TEM5</accession>
<feature type="transmembrane region" description="Helical" evidence="6">
    <location>
        <begin position="90"/>
        <end position="109"/>
    </location>
</feature>
<dbReference type="GO" id="GO:0032259">
    <property type="term" value="P:methylation"/>
    <property type="evidence" value="ECO:0007669"/>
    <property type="project" value="UniProtKB-KW"/>
</dbReference>
<dbReference type="GO" id="GO:0004671">
    <property type="term" value="F:protein C-terminal S-isoprenylcysteine carboxyl O-methyltransferase activity"/>
    <property type="evidence" value="ECO:0007669"/>
    <property type="project" value="UniProtKB-EC"/>
</dbReference>
<keyword evidence="8" id="KW-1185">Reference proteome</keyword>
<sequence>MRLFAMAYSLTCYALAVTVLVALILFIEGLILPVTINQPSPLSPQLPVLPAILANVALIAFWGLQHSVMADTRFKAWWTQFVHPAIERSTFILFTTLSTTALMLFWSPIPITLWDTSGTPLALVLCAGYFFGWAVLLFATFLINHFHLFGLEQAYRFLSQTQSKKATFVTPLLYRIVRHPMMTGILVSLWCVPHMTVGRLVFNLAMTAYILIGTRHEEDTLVAELGEEYEAYRRSTPMLLPRFKARKPRGSMVAG</sequence>
<feature type="transmembrane region" description="Helical" evidence="6">
    <location>
        <begin position="12"/>
        <end position="36"/>
    </location>
</feature>
<comment type="subcellular location">
    <subcellularLocation>
        <location evidence="1">Membrane</location>
        <topology evidence="1">Multi-pass membrane protein</topology>
    </subcellularLocation>
</comment>
<reference evidence="7 8" key="1">
    <citation type="submission" date="2024-02" db="EMBL/GenBank/DDBJ databases">
        <title>Roseovarius strain W115 nov., isolated from a marine algae.</title>
        <authorList>
            <person name="Lee M.W."/>
            <person name="Lee J.K."/>
            <person name="Kim J.M."/>
            <person name="Choi D.G."/>
            <person name="Baek J.H."/>
            <person name="Bayburt H."/>
            <person name="Jung J.J."/>
            <person name="Han D.M."/>
            <person name="Jeon C.O."/>
        </authorList>
    </citation>
    <scope>NUCLEOTIDE SEQUENCE [LARGE SCALE GENOMIC DNA]</scope>
    <source>
        <strain evidence="7 8">W115</strain>
    </source>
</reference>
<keyword evidence="5 6" id="KW-0472">Membrane</keyword>
<dbReference type="Proteomes" id="UP001281305">
    <property type="component" value="Chromosome"/>
</dbReference>
<keyword evidence="7" id="KW-0489">Methyltransferase</keyword>
<evidence type="ECO:0000256" key="1">
    <source>
        <dbReference type="ARBA" id="ARBA00004141"/>
    </source>
</evidence>